<dbReference type="InterPro" id="IPR018163">
    <property type="entry name" value="Thr/Ala-tRNA-synth_IIc_edit"/>
</dbReference>
<keyword evidence="3" id="KW-0418">Kinase</keyword>
<dbReference type="PROSITE" id="PS51880">
    <property type="entry name" value="TGS"/>
    <property type="match status" value="1"/>
</dbReference>
<dbReference type="InterPro" id="IPR004095">
    <property type="entry name" value="TGS"/>
</dbReference>
<evidence type="ECO:0000313" key="3">
    <source>
        <dbReference type="EMBL" id="VAW34683.1"/>
    </source>
</evidence>
<dbReference type="GO" id="GO:0004849">
    <property type="term" value="F:uridine kinase activity"/>
    <property type="evidence" value="ECO:0007669"/>
    <property type="project" value="UniProtKB-EC"/>
</dbReference>
<feature type="domain" description="TGS" evidence="2">
    <location>
        <begin position="8"/>
        <end position="73"/>
    </location>
</feature>
<dbReference type="InterPro" id="IPR027417">
    <property type="entry name" value="P-loop_NTPase"/>
</dbReference>
<feature type="compositionally biased region" description="Basic and acidic residues" evidence="1">
    <location>
        <begin position="9"/>
        <end position="23"/>
    </location>
</feature>
<sequence length="569" mass="64827">MTQLPTLSKPRDTVQARFPDGRAFDAPTGTPIEDFMKAARPIVDSGIVAALKNGKLRELSHKLTEDAALIPITSADSDGARIYRRSLSFLMIAAAAEMWPAKTITIQHSMPFGGYYCECDDSGCITRGNIQMLKQRMQALVDADLPIKQVRVPLDEALESFRKNGDLEKANLFTKRRKDYLTMYELNGVRDYFHGFMVPRTSYLELFDLRQYKDGFIFQFPRRHAPNVLQPFEDEPRLARVFQEYDDWLRIIGLPSVAALNTTLANGRMQQLILVAEAFHQQQLAQITEEIASRRNEIKIVLISGPTSAGKTTFSKRLSIQLLAQGIFPITIGMDNYFVNRDKTPRDENGDYDYETIEALDVSLFREHLKMLMQGKRIQQPIYNFHTGMREEGDSLQIGPEHVLIIEGIHGLNPKLVEGIPANALYRVFISAFTQLNLDKHNRVPTTDTRLLRRIVRDAAHRGYSAADTIARWPSVRRGEKRHIFPYQNNANLFFNSALVYELSALKRLAEPLLLQVEPGTPERIEANRLLAFLQWFDPIPESGLELIASDSILREFIGGSILEKFELW</sequence>
<dbReference type="Gene3D" id="3.40.50.300">
    <property type="entry name" value="P-loop containing nucleotide triphosphate hydrolases"/>
    <property type="match status" value="1"/>
</dbReference>
<dbReference type="Pfam" id="PF00485">
    <property type="entry name" value="PRK"/>
    <property type="match status" value="1"/>
</dbReference>
<feature type="region of interest" description="Disordered" evidence="1">
    <location>
        <begin position="1"/>
        <end position="23"/>
    </location>
</feature>
<proteinExistence type="predicted"/>
<dbReference type="SUPFAM" id="SSF52540">
    <property type="entry name" value="P-loop containing nucleoside triphosphate hydrolases"/>
    <property type="match status" value="1"/>
</dbReference>
<accession>A0A3B0V2T3</accession>
<feature type="non-terminal residue" evidence="3">
    <location>
        <position position="569"/>
    </location>
</feature>
<protein>
    <submittedName>
        <fullName evidence="3">Uridine kinase</fullName>
        <ecNumber evidence="3">2.7.1.48</ecNumber>
    </submittedName>
</protein>
<organism evidence="3">
    <name type="scientific">hydrothermal vent metagenome</name>
    <dbReference type="NCBI Taxonomy" id="652676"/>
    <lineage>
        <taxon>unclassified sequences</taxon>
        <taxon>metagenomes</taxon>
        <taxon>ecological metagenomes</taxon>
    </lineage>
</organism>
<name>A0A3B0V2T3_9ZZZZ</name>
<evidence type="ECO:0000256" key="1">
    <source>
        <dbReference type="SAM" id="MobiDB-lite"/>
    </source>
</evidence>
<dbReference type="InterPro" id="IPR006083">
    <property type="entry name" value="PRK/URK"/>
</dbReference>
<dbReference type="PANTHER" id="PTHR10285">
    <property type="entry name" value="URIDINE KINASE"/>
    <property type="match status" value="1"/>
</dbReference>
<dbReference type="SUPFAM" id="SSF55186">
    <property type="entry name" value="ThrRS/AlaRS common domain"/>
    <property type="match status" value="1"/>
</dbReference>
<gene>
    <name evidence="3" type="ORF">MNBD_CHLOROFLEXI01-686</name>
</gene>
<reference evidence="3" key="1">
    <citation type="submission" date="2018-06" db="EMBL/GenBank/DDBJ databases">
        <authorList>
            <person name="Zhirakovskaya E."/>
        </authorList>
    </citation>
    <scope>NUCLEOTIDE SEQUENCE</scope>
</reference>
<evidence type="ECO:0000259" key="2">
    <source>
        <dbReference type="PROSITE" id="PS51880"/>
    </source>
</evidence>
<dbReference type="GO" id="GO:0005524">
    <property type="term" value="F:ATP binding"/>
    <property type="evidence" value="ECO:0007669"/>
    <property type="project" value="InterPro"/>
</dbReference>
<keyword evidence="3" id="KW-0808">Transferase</keyword>
<dbReference type="Gene3D" id="3.30.980.10">
    <property type="entry name" value="Threonyl-trna Synthetase, Chain A, domain 2"/>
    <property type="match status" value="1"/>
</dbReference>
<dbReference type="CDD" id="cd02028">
    <property type="entry name" value="UMPK_like"/>
    <property type="match status" value="1"/>
</dbReference>
<dbReference type="EC" id="2.7.1.48" evidence="3"/>
<dbReference type="AlphaFoldDB" id="A0A3B0V2T3"/>
<dbReference type="EMBL" id="UOEU01000544">
    <property type="protein sequence ID" value="VAW34683.1"/>
    <property type="molecule type" value="Genomic_DNA"/>
</dbReference>